<dbReference type="KEGG" id="halh:HTSR_0640"/>
<keyword evidence="2 5" id="KW-0547">Nucleotide-binding</keyword>
<dbReference type="PROSITE" id="PS00750">
    <property type="entry name" value="TCP1_1"/>
    <property type="match status" value="1"/>
</dbReference>
<dbReference type="Gene3D" id="3.50.7.10">
    <property type="entry name" value="GroEL"/>
    <property type="match status" value="1"/>
</dbReference>
<dbReference type="Pfam" id="PF00118">
    <property type="entry name" value="Cpn60_TCP1"/>
    <property type="match status" value="1"/>
</dbReference>
<dbReference type="InterPro" id="IPR002423">
    <property type="entry name" value="Cpn60/GroEL/TCP-1"/>
</dbReference>
<feature type="region of interest" description="Disordered" evidence="6">
    <location>
        <begin position="1"/>
        <end position="23"/>
    </location>
</feature>
<evidence type="ECO:0000313" key="10">
    <source>
        <dbReference type="Proteomes" id="UP000186165"/>
    </source>
</evidence>
<dbReference type="InterPro" id="IPR002194">
    <property type="entry name" value="Chaperonin_TCP-1_CS"/>
</dbReference>
<reference evidence="10" key="2">
    <citation type="submission" date="2016-08" db="EMBL/GenBank/DDBJ databases">
        <title>Discovery of first anaerobic lithoheterotrophic haloarchae widely represented in hypersaline habitats.</title>
        <authorList>
            <person name="Sorokin D.Y."/>
            <person name="Kublanov I.V."/>
            <person name="Roman P."/>
            <person name="Sinninghe Damste J.S."/>
            <person name="Golyshin P.N."/>
            <person name="Rojo D."/>
            <person name="Ciordia S."/>
            <person name="Mena Md.C."/>
            <person name="Ferrer M."/>
            <person name="Smedile F."/>
            <person name="Messina E."/>
            <person name="La Cono V."/>
            <person name="Yakimov M.M."/>
        </authorList>
    </citation>
    <scope>NUCLEOTIDE SEQUENCE [LARGE SCALE GENOMIC DNA]</scope>
    <source>
        <strain evidence="10">HSR6</strain>
    </source>
</reference>
<dbReference type="RefSeq" id="WP_157754358.1">
    <property type="nucleotide sequence ID" value="NZ_CP016070.1"/>
</dbReference>
<dbReference type="GO" id="GO:0051082">
    <property type="term" value="F:unfolded protein binding"/>
    <property type="evidence" value="ECO:0007669"/>
    <property type="project" value="InterPro"/>
</dbReference>
<evidence type="ECO:0000313" key="9">
    <source>
        <dbReference type="Proteomes" id="UP000185608"/>
    </source>
</evidence>
<evidence type="ECO:0000256" key="4">
    <source>
        <dbReference type="ARBA" id="ARBA00023186"/>
    </source>
</evidence>
<dbReference type="InterPro" id="IPR017998">
    <property type="entry name" value="Chaperone_TCP-1"/>
</dbReference>
<dbReference type="SUPFAM" id="SSF48592">
    <property type="entry name" value="GroEL equatorial domain-like"/>
    <property type="match status" value="1"/>
</dbReference>
<dbReference type="OrthoDB" id="220849at2157"/>
<dbReference type="Proteomes" id="UP000185608">
    <property type="component" value="Chromosome"/>
</dbReference>
<keyword evidence="4 5" id="KW-0143">Chaperone</keyword>
<dbReference type="InterPro" id="IPR027409">
    <property type="entry name" value="GroEL-like_apical_dom_sf"/>
</dbReference>
<dbReference type="Proteomes" id="UP000186165">
    <property type="component" value="Chromosome"/>
</dbReference>
<evidence type="ECO:0000256" key="2">
    <source>
        <dbReference type="ARBA" id="ARBA00022741"/>
    </source>
</evidence>
<reference evidence="8" key="3">
    <citation type="journal article" date="2017" name="ISME J.">
        <title>Discovery of anaerobic lithoheterotrophic haloarchaea, ubiquitous in hypersaline habitats.</title>
        <authorList>
            <person name="Sorokin D.Y."/>
            <person name="Messina E."/>
            <person name="Smedile F."/>
            <person name="Roman P."/>
            <person name="Damste J.S.S."/>
            <person name="Ciordia S."/>
            <person name="Mena M.C."/>
            <person name="Ferrer M."/>
            <person name="Golyshin P.N."/>
            <person name="Kublanov I.V."/>
            <person name="Samarov N.I."/>
            <person name="Toshchakov S.V."/>
            <person name="La Cono V."/>
            <person name="Yakimov M.M."/>
        </authorList>
    </citation>
    <scope>NUCLEOTIDE SEQUENCE</scope>
    <source>
        <strain evidence="8">HSR6</strain>
    </source>
</reference>
<gene>
    <name evidence="8" type="ORF">HSR6_0665</name>
    <name evidence="7" type="ORF">HTSR_0640</name>
</gene>
<dbReference type="SUPFAM" id="SSF54849">
    <property type="entry name" value="GroEL-intermediate domain like"/>
    <property type="match status" value="1"/>
</dbReference>
<dbReference type="SUPFAM" id="SSF52029">
    <property type="entry name" value="GroEL apical domain-like"/>
    <property type="match status" value="1"/>
</dbReference>
<protein>
    <submittedName>
        <fullName evidence="7">Thermosome subunit alpha</fullName>
    </submittedName>
</protein>
<feature type="compositionally biased region" description="Polar residues" evidence="6">
    <location>
        <begin position="1"/>
        <end position="22"/>
    </location>
</feature>
<sequence>MRGHRSQTPIQSISRSTQQASGETALEANITAAQAIAETVRSTLGPRGRDKMLITDGTVIVTNDGSSILHRLDVTHPAASLLVSTAESQESGQGDGTSSTVLFAGDLLGEAEGLLEDGLHPRTVIQGYRIALDHALETVTDLGTAIDATDRELLSNLAATTMTGRWDADRIAFLADLSVETAMAARIGDRIDLDRVALQKVQGGAVTDSELIDGVAINLDQSSTDVASFEPRSTDWDGSTIALLDGELNVRTGGQVTNATVETAAQLDEIERHETQTIEHIVRQFEAAGVDIVFCQKQAADRITAQLGRRGILVVERTRQDEFDALEALTGATRVVKPADVDASVLGQTTTVDLSVSGGEEFITIRSDTGEAHTLVLRAGTAHVLDELKRIFDDSLTVIKTAVTEGEVVPGGGAAELWVAEAVRSRATGIDGPEQLAAESFADALEALPKTLARNAGVDPIDTLTTLRAAQTDRGPTVGFDADAGVVDVLDRGLVEPLALKRRLLSNATEAATLILRIDDVIAAVDRDSGQGEESTDTPTYHVDDDGYPWAIGH</sequence>
<dbReference type="AlphaFoldDB" id="A0A1D8S3B0"/>
<dbReference type="STRING" id="1873524.HSR6_0665"/>
<organism evidence="7 9">
    <name type="scientific">Halodesulfurarchaeum formicicum</name>
    <dbReference type="NCBI Taxonomy" id="1873524"/>
    <lineage>
        <taxon>Archaea</taxon>
        <taxon>Methanobacteriati</taxon>
        <taxon>Methanobacteriota</taxon>
        <taxon>Stenosarchaea group</taxon>
        <taxon>Halobacteria</taxon>
        <taxon>Halobacteriales</taxon>
        <taxon>Halobacteriaceae</taxon>
        <taxon>Halodesulfurarchaeum</taxon>
    </lineage>
</organism>
<keyword evidence="3 5" id="KW-0067">ATP-binding</keyword>
<reference evidence="7 9" key="1">
    <citation type="submission" date="2016-06" db="EMBL/GenBank/DDBJ databases">
        <title>Discovery of anaerobic lithoheterotrophic haloarchaeon capable of sulfur respiration by hydrogen and formate.</title>
        <authorList>
            <person name="Sorokin D.Y."/>
            <person name="Kublanov I.V."/>
            <person name="Roman P."/>
            <person name="Sinninghe Damste J.S."/>
            <person name="Golyshin P.N."/>
            <person name="Rojo D."/>
            <person name="Ciordia S."/>
            <person name="Mena Md.C."/>
            <person name="Ferrer M."/>
            <person name="Smedile F."/>
            <person name="Messina E."/>
            <person name="La Cono V."/>
            <person name="Yakimov M.M."/>
        </authorList>
    </citation>
    <scope>NUCLEOTIDE SEQUENCE [LARGE SCALE GENOMIC DNA]</scope>
    <source>
        <strain evidence="7 9">HTSR1</strain>
    </source>
</reference>
<keyword evidence="10" id="KW-1185">Reference proteome</keyword>
<dbReference type="EMBL" id="CP016804">
    <property type="protein sequence ID" value="APE95125.1"/>
    <property type="molecule type" value="Genomic_DNA"/>
</dbReference>
<evidence type="ECO:0000313" key="7">
    <source>
        <dbReference type="EMBL" id="AOW79833.1"/>
    </source>
</evidence>
<dbReference type="InterPro" id="IPR027410">
    <property type="entry name" value="TCP-1-like_intermed_sf"/>
</dbReference>
<dbReference type="InterPro" id="IPR027413">
    <property type="entry name" value="GROEL-like_equatorial_sf"/>
</dbReference>
<evidence type="ECO:0000256" key="3">
    <source>
        <dbReference type="ARBA" id="ARBA00022840"/>
    </source>
</evidence>
<proteinExistence type="inferred from homology"/>
<dbReference type="EMBL" id="CP016070">
    <property type="protein sequence ID" value="AOW79833.1"/>
    <property type="molecule type" value="Genomic_DNA"/>
</dbReference>
<dbReference type="Gene3D" id="3.30.260.10">
    <property type="entry name" value="TCP-1-like chaperonin intermediate domain"/>
    <property type="match status" value="1"/>
</dbReference>
<dbReference type="GeneID" id="30417187"/>
<dbReference type="PANTHER" id="PTHR11353">
    <property type="entry name" value="CHAPERONIN"/>
    <property type="match status" value="1"/>
</dbReference>
<evidence type="ECO:0000256" key="5">
    <source>
        <dbReference type="RuleBase" id="RU004187"/>
    </source>
</evidence>
<evidence type="ECO:0000256" key="1">
    <source>
        <dbReference type="ARBA" id="ARBA00008020"/>
    </source>
</evidence>
<dbReference type="InterPro" id="IPR053374">
    <property type="entry name" value="TCP-1_chaperonin"/>
</dbReference>
<evidence type="ECO:0000313" key="8">
    <source>
        <dbReference type="EMBL" id="APE95125.1"/>
    </source>
</evidence>
<accession>A0A1D8S3B0</accession>
<dbReference type="GO" id="GO:0005524">
    <property type="term" value="F:ATP binding"/>
    <property type="evidence" value="ECO:0007669"/>
    <property type="project" value="UniProtKB-KW"/>
</dbReference>
<dbReference type="GO" id="GO:0016887">
    <property type="term" value="F:ATP hydrolysis activity"/>
    <property type="evidence" value="ECO:0007669"/>
    <property type="project" value="InterPro"/>
</dbReference>
<dbReference type="PRINTS" id="PR00304">
    <property type="entry name" value="TCOMPLEXTCP1"/>
</dbReference>
<name>A0A1D8S3B0_9EURY</name>
<dbReference type="NCBIfam" id="NF041083">
    <property type="entry name" value="thermosome_beta"/>
    <property type="match status" value="1"/>
</dbReference>
<accession>A0A1J1AB71</accession>
<comment type="similarity">
    <text evidence="1 5">Belongs to the TCP-1 chaperonin family.</text>
</comment>
<dbReference type="GO" id="GO:0140662">
    <property type="term" value="F:ATP-dependent protein folding chaperone"/>
    <property type="evidence" value="ECO:0007669"/>
    <property type="project" value="InterPro"/>
</dbReference>
<dbReference type="PATRIC" id="fig|1855411.3.peg.640"/>
<evidence type="ECO:0000256" key="6">
    <source>
        <dbReference type="SAM" id="MobiDB-lite"/>
    </source>
</evidence>
<dbReference type="Gene3D" id="1.10.560.10">
    <property type="entry name" value="GroEL-like equatorial domain"/>
    <property type="match status" value="1"/>
</dbReference>
<dbReference type="KEGG" id="hhsr:HSR6_0665"/>